<dbReference type="Proteomes" id="UP000026922">
    <property type="component" value="Unassembled WGS sequence"/>
</dbReference>
<comment type="caution">
    <text evidence="1">The sequence shown here is derived from an EMBL/GenBank/DDBJ whole genome shotgun (WGS) entry which is preliminary data.</text>
</comment>
<dbReference type="Gene3D" id="3.40.710.10">
    <property type="entry name" value="DD-peptidase/beta-lactamase superfamily"/>
    <property type="match status" value="1"/>
</dbReference>
<reference evidence="1 2" key="1">
    <citation type="journal article" date="2013" name="Genome Announc.">
        <title>Draft Genome Sequence of Holospora undulata Strain HU1, a Micronucleus-Specific Symbiont of the Ciliate Paramecium caudatum.</title>
        <authorList>
            <person name="Dohra H."/>
            <person name="Suzuki H."/>
            <person name="Suzuki T."/>
            <person name="Tanaka K."/>
            <person name="Fujishima M."/>
        </authorList>
    </citation>
    <scope>NUCLEOTIDE SEQUENCE [LARGE SCALE GENOMIC DNA]</scope>
    <source>
        <strain evidence="1 2">HU1</strain>
    </source>
</reference>
<accession>A0A061JG81</accession>
<evidence type="ECO:0000313" key="2">
    <source>
        <dbReference type="Proteomes" id="UP000026922"/>
    </source>
</evidence>
<evidence type="ECO:0000313" key="1">
    <source>
        <dbReference type="EMBL" id="ETZ04956.1"/>
    </source>
</evidence>
<sequence length="78" mass="8670">MSFNGNITAISDVHYVVEDLLLKFPDIHGSIIVAKQDQVLYHKSFASHGNIKADKNAQYLIASLTKNFTSAGRFKAFI</sequence>
<dbReference type="InterPro" id="IPR012338">
    <property type="entry name" value="Beta-lactam/transpept-like"/>
</dbReference>
<organism evidence="1 2">
    <name type="scientific">Holospora undulata HU1</name>
    <dbReference type="NCBI Taxonomy" id="1321371"/>
    <lineage>
        <taxon>Bacteria</taxon>
        <taxon>Pseudomonadati</taxon>
        <taxon>Pseudomonadota</taxon>
        <taxon>Alphaproteobacteria</taxon>
        <taxon>Holosporales</taxon>
        <taxon>Holosporaceae</taxon>
        <taxon>Holospora</taxon>
    </lineage>
</organism>
<dbReference type="EMBL" id="ARPM03000132">
    <property type="protein sequence ID" value="ETZ04956.1"/>
    <property type="molecule type" value="Genomic_DNA"/>
</dbReference>
<proteinExistence type="predicted"/>
<protein>
    <recommendedName>
        <fullName evidence="3">Beta-lactamase-related domain-containing protein</fullName>
    </recommendedName>
</protein>
<dbReference type="SUPFAM" id="SSF56601">
    <property type="entry name" value="beta-lactamase/transpeptidase-like"/>
    <property type="match status" value="1"/>
</dbReference>
<keyword evidence="2" id="KW-1185">Reference proteome</keyword>
<name>A0A061JG81_9PROT</name>
<dbReference type="AlphaFoldDB" id="A0A061JG81"/>
<gene>
    <name evidence="1" type="ORF">K737_300651</name>
</gene>
<dbReference type="RefSeq" id="WP_006303720.1">
    <property type="nucleotide sequence ID" value="NZ_ARPM03000132.1"/>
</dbReference>
<evidence type="ECO:0008006" key="3">
    <source>
        <dbReference type="Google" id="ProtNLM"/>
    </source>
</evidence>